<name>A0A3A6Q3D2_9EURY</name>
<keyword evidence="2" id="KW-1185">Reference proteome</keyword>
<evidence type="ECO:0000313" key="2">
    <source>
        <dbReference type="Proteomes" id="UP000281564"/>
    </source>
</evidence>
<dbReference type="OrthoDB" id="311454at2157"/>
<organism evidence="1 2">
    <name type="scientific">Halonotius pteroides</name>
    <dbReference type="NCBI Taxonomy" id="268735"/>
    <lineage>
        <taxon>Archaea</taxon>
        <taxon>Methanobacteriati</taxon>
        <taxon>Methanobacteriota</taxon>
        <taxon>Stenosarchaea group</taxon>
        <taxon>Halobacteria</taxon>
        <taxon>Halobacteriales</taxon>
        <taxon>Haloferacaceae</taxon>
        <taxon>Halonotius</taxon>
    </lineage>
</organism>
<dbReference type="AlphaFoldDB" id="A0A3A6Q3D2"/>
<gene>
    <name evidence="1" type="ORF">DP106_11345</name>
</gene>
<dbReference type="PANTHER" id="PTHR39328:SF1">
    <property type="entry name" value="BLL2871 PROTEIN"/>
    <property type="match status" value="1"/>
</dbReference>
<dbReference type="EMBL" id="QMDW01000018">
    <property type="protein sequence ID" value="RJX48613.1"/>
    <property type="molecule type" value="Genomic_DNA"/>
</dbReference>
<dbReference type="Proteomes" id="UP000281564">
    <property type="component" value="Unassembled WGS sequence"/>
</dbReference>
<dbReference type="InterPro" id="IPR010430">
    <property type="entry name" value="DUF1028"/>
</dbReference>
<protein>
    <submittedName>
        <fullName evidence="1">DUF1028 domain-containing protein</fullName>
    </submittedName>
</protein>
<sequence>MTVSLCVREPYRVDGDRGFRFGVVAAAAVPTVGALAPVVSPDGAAAMGGHIDDTLGDRLRRYLADGIAIDDAVEALLGAADVATRRGRQLHGVGRTSRVAVTGRSCVAAADRDGDHYTAAGTHLPSEAALDAMVDRYTGAAFGDEPLAERLIDALTAAREVGIDSRRGDSDGSLTVGSAAVRVVTTESTDSRRFYNDLRVDASESPIADLETTYSAALLGYEQAVDAYGDPNPRRLPDDEN</sequence>
<dbReference type="InterPro" id="IPR029055">
    <property type="entry name" value="Ntn_hydrolases_N"/>
</dbReference>
<dbReference type="Gene3D" id="3.60.20.10">
    <property type="entry name" value="Glutamine Phosphoribosylpyrophosphate, subunit 1, domain 1"/>
    <property type="match status" value="1"/>
</dbReference>
<dbReference type="Pfam" id="PF06267">
    <property type="entry name" value="DUF1028"/>
    <property type="match status" value="1"/>
</dbReference>
<reference evidence="1 2" key="1">
    <citation type="submission" date="2018-06" db="EMBL/GenBank/DDBJ databases">
        <title>Halonotius sp. F13-13 a new haloarchaeeon isolated from a solar saltern from Isla Cristina, Huelva, Spain.</title>
        <authorList>
            <person name="Duran-Viseras A."/>
            <person name="Sanchez-Porro C."/>
            <person name="Ventosa A."/>
        </authorList>
    </citation>
    <scope>NUCLEOTIDE SEQUENCE [LARGE SCALE GENOMIC DNA]</scope>
    <source>
        <strain evidence="1 2">CECT 7525</strain>
    </source>
</reference>
<dbReference type="RefSeq" id="WP_120085387.1">
    <property type="nucleotide sequence ID" value="NZ_QMDW01000018.1"/>
</dbReference>
<dbReference type="SUPFAM" id="SSF56235">
    <property type="entry name" value="N-terminal nucleophile aminohydrolases (Ntn hydrolases)"/>
    <property type="match status" value="1"/>
</dbReference>
<dbReference type="PANTHER" id="PTHR39328">
    <property type="entry name" value="BLL2871 PROTEIN"/>
    <property type="match status" value="1"/>
</dbReference>
<comment type="caution">
    <text evidence="1">The sequence shown here is derived from an EMBL/GenBank/DDBJ whole genome shotgun (WGS) entry which is preliminary data.</text>
</comment>
<evidence type="ECO:0000313" key="1">
    <source>
        <dbReference type="EMBL" id="RJX48613.1"/>
    </source>
</evidence>
<accession>A0A3A6Q3D2</accession>
<proteinExistence type="predicted"/>